<evidence type="ECO:0000313" key="3">
    <source>
        <dbReference type="Proteomes" id="UP000215914"/>
    </source>
</evidence>
<feature type="region of interest" description="Disordered" evidence="1">
    <location>
        <begin position="57"/>
        <end position="81"/>
    </location>
</feature>
<dbReference type="Gramene" id="mRNA:HanXRQr2_Chr13g0570341">
    <property type="protein sequence ID" value="CDS:HanXRQr2_Chr13g0570341.1"/>
    <property type="gene ID" value="HanXRQr2_Chr13g0570341"/>
</dbReference>
<evidence type="ECO:0000313" key="2">
    <source>
        <dbReference type="EMBL" id="KAF5771902.1"/>
    </source>
</evidence>
<comment type="caution">
    <text evidence="2">The sequence shown here is derived from an EMBL/GenBank/DDBJ whole genome shotgun (WGS) entry which is preliminary data.</text>
</comment>
<name>A0A9K3EEU8_HELAN</name>
<dbReference type="Proteomes" id="UP000215914">
    <property type="component" value="Unassembled WGS sequence"/>
</dbReference>
<evidence type="ECO:0000256" key="1">
    <source>
        <dbReference type="SAM" id="MobiDB-lite"/>
    </source>
</evidence>
<dbReference type="EMBL" id="MNCJ02000328">
    <property type="protein sequence ID" value="KAF5771902.1"/>
    <property type="molecule type" value="Genomic_DNA"/>
</dbReference>
<dbReference type="PROSITE" id="PS51257">
    <property type="entry name" value="PROKAR_LIPOPROTEIN"/>
    <property type="match status" value="1"/>
</dbReference>
<dbReference type="AlphaFoldDB" id="A0A9K3EEU8"/>
<reference evidence="2" key="2">
    <citation type="submission" date="2020-06" db="EMBL/GenBank/DDBJ databases">
        <title>Helianthus annuus Genome sequencing and assembly Release 2.</title>
        <authorList>
            <person name="Gouzy J."/>
            <person name="Langlade N."/>
            <person name="Munos S."/>
        </authorList>
    </citation>
    <scope>NUCLEOTIDE SEQUENCE</scope>
    <source>
        <tissue evidence="2">Leaves</tissue>
    </source>
</reference>
<proteinExistence type="predicted"/>
<organism evidence="2 3">
    <name type="scientific">Helianthus annuus</name>
    <name type="common">Common sunflower</name>
    <dbReference type="NCBI Taxonomy" id="4232"/>
    <lineage>
        <taxon>Eukaryota</taxon>
        <taxon>Viridiplantae</taxon>
        <taxon>Streptophyta</taxon>
        <taxon>Embryophyta</taxon>
        <taxon>Tracheophyta</taxon>
        <taxon>Spermatophyta</taxon>
        <taxon>Magnoliopsida</taxon>
        <taxon>eudicotyledons</taxon>
        <taxon>Gunneridae</taxon>
        <taxon>Pentapetalae</taxon>
        <taxon>asterids</taxon>
        <taxon>campanulids</taxon>
        <taxon>Asterales</taxon>
        <taxon>Asteraceae</taxon>
        <taxon>Asteroideae</taxon>
        <taxon>Heliantheae alliance</taxon>
        <taxon>Heliantheae</taxon>
        <taxon>Helianthus</taxon>
    </lineage>
</organism>
<protein>
    <submittedName>
        <fullName evidence="2">Uncharacterized protein</fullName>
    </submittedName>
</protein>
<gene>
    <name evidence="2" type="ORF">HanXRQr2_Chr13g0570341</name>
</gene>
<reference evidence="2" key="1">
    <citation type="journal article" date="2017" name="Nature">
        <title>The sunflower genome provides insights into oil metabolism, flowering and Asterid evolution.</title>
        <authorList>
            <person name="Badouin H."/>
            <person name="Gouzy J."/>
            <person name="Grassa C.J."/>
            <person name="Murat F."/>
            <person name="Staton S.E."/>
            <person name="Cottret L."/>
            <person name="Lelandais-Briere C."/>
            <person name="Owens G.L."/>
            <person name="Carrere S."/>
            <person name="Mayjonade B."/>
            <person name="Legrand L."/>
            <person name="Gill N."/>
            <person name="Kane N.C."/>
            <person name="Bowers J.E."/>
            <person name="Hubner S."/>
            <person name="Bellec A."/>
            <person name="Berard A."/>
            <person name="Berges H."/>
            <person name="Blanchet N."/>
            <person name="Boniface M.C."/>
            <person name="Brunel D."/>
            <person name="Catrice O."/>
            <person name="Chaidir N."/>
            <person name="Claudel C."/>
            <person name="Donnadieu C."/>
            <person name="Faraut T."/>
            <person name="Fievet G."/>
            <person name="Helmstetter N."/>
            <person name="King M."/>
            <person name="Knapp S.J."/>
            <person name="Lai Z."/>
            <person name="Le Paslier M.C."/>
            <person name="Lippi Y."/>
            <person name="Lorenzon L."/>
            <person name="Mandel J.R."/>
            <person name="Marage G."/>
            <person name="Marchand G."/>
            <person name="Marquand E."/>
            <person name="Bret-Mestries E."/>
            <person name="Morien E."/>
            <person name="Nambeesan S."/>
            <person name="Nguyen T."/>
            <person name="Pegot-Espagnet P."/>
            <person name="Pouilly N."/>
            <person name="Raftis F."/>
            <person name="Sallet E."/>
            <person name="Schiex T."/>
            <person name="Thomas J."/>
            <person name="Vandecasteele C."/>
            <person name="Vares D."/>
            <person name="Vear F."/>
            <person name="Vautrin S."/>
            <person name="Crespi M."/>
            <person name="Mangin B."/>
            <person name="Burke J.M."/>
            <person name="Salse J."/>
            <person name="Munos S."/>
            <person name="Vincourt P."/>
            <person name="Rieseberg L.H."/>
            <person name="Langlade N.B."/>
        </authorList>
    </citation>
    <scope>NUCLEOTIDE SEQUENCE</scope>
    <source>
        <tissue evidence="2">Leaves</tissue>
    </source>
</reference>
<accession>A0A9K3EEU8</accession>
<sequence length="81" mass="8327">MTNTCKVISHLPAATAGFACETAVVRLVCILGRFFSLAPAALSSTFLFFFSSAGLEPAEDPPAAAPPPGTPKPSRVSDTTT</sequence>
<keyword evidence="3" id="KW-1185">Reference proteome</keyword>